<accession>A0A0A9FY01</accession>
<dbReference type="EMBL" id="GBRH01180779">
    <property type="protein sequence ID" value="JAE17117.1"/>
    <property type="molecule type" value="Transcribed_RNA"/>
</dbReference>
<dbReference type="AlphaFoldDB" id="A0A0A9FY01"/>
<evidence type="ECO:0000313" key="1">
    <source>
        <dbReference type="EMBL" id="JAE17117.1"/>
    </source>
</evidence>
<reference evidence="1" key="1">
    <citation type="submission" date="2014-09" db="EMBL/GenBank/DDBJ databases">
        <authorList>
            <person name="Magalhaes I.L.F."/>
            <person name="Oliveira U."/>
            <person name="Santos F.R."/>
            <person name="Vidigal T.H.D.A."/>
            <person name="Brescovit A.D."/>
            <person name="Santos A.J."/>
        </authorList>
    </citation>
    <scope>NUCLEOTIDE SEQUENCE</scope>
    <source>
        <tissue evidence="1">Shoot tissue taken approximately 20 cm above the soil surface</tissue>
    </source>
</reference>
<sequence length="44" mass="4901">MVLYSPPPFPPHVLLLFRLFISMDLNSSSRIQGGRSCRAAPCPQ</sequence>
<proteinExistence type="predicted"/>
<name>A0A0A9FY01_ARUDO</name>
<reference evidence="1" key="2">
    <citation type="journal article" date="2015" name="Data Brief">
        <title>Shoot transcriptome of the giant reed, Arundo donax.</title>
        <authorList>
            <person name="Barrero R.A."/>
            <person name="Guerrero F.D."/>
            <person name="Moolhuijzen P."/>
            <person name="Goolsby J.A."/>
            <person name="Tidwell J."/>
            <person name="Bellgard S.E."/>
            <person name="Bellgard M.I."/>
        </authorList>
    </citation>
    <scope>NUCLEOTIDE SEQUENCE</scope>
    <source>
        <tissue evidence="1">Shoot tissue taken approximately 20 cm above the soil surface</tissue>
    </source>
</reference>
<protein>
    <submittedName>
        <fullName evidence="1">Uncharacterized protein</fullName>
    </submittedName>
</protein>
<organism evidence="1">
    <name type="scientific">Arundo donax</name>
    <name type="common">Giant reed</name>
    <name type="synonym">Donax arundinaceus</name>
    <dbReference type="NCBI Taxonomy" id="35708"/>
    <lineage>
        <taxon>Eukaryota</taxon>
        <taxon>Viridiplantae</taxon>
        <taxon>Streptophyta</taxon>
        <taxon>Embryophyta</taxon>
        <taxon>Tracheophyta</taxon>
        <taxon>Spermatophyta</taxon>
        <taxon>Magnoliopsida</taxon>
        <taxon>Liliopsida</taxon>
        <taxon>Poales</taxon>
        <taxon>Poaceae</taxon>
        <taxon>PACMAD clade</taxon>
        <taxon>Arundinoideae</taxon>
        <taxon>Arundineae</taxon>
        <taxon>Arundo</taxon>
    </lineage>
</organism>